<keyword evidence="9 10" id="KW-0961">Cell wall biogenesis/degradation</keyword>
<evidence type="ECO:0000256" key="8">
    <source>
        <dbReference type="ARBA" id="ARBA00023306"/>
    </source>
</evidence>
<feature type="binding site" evidence="10">
    <location>
        <begin position="14"/>
        <end position="16"/>
    </location>
    <ligand>
        <name>UDP-N-acetyl-alpha-D-glucosamine</name>
        <dbReference type="ChEBI" id="CHEBI:57705"/>
    </ligand>
</feature>
<evidence type="ECO:0000256" key="4">
    <source>
        <dbReference type="ARBA" id="ARBA00022679"/>
    </source>
</evidence>
<protein>
    <recommendedName>
        <fullName evidence="10">UDP-N-acetylglucosamine--N-acetylmuramyl-(pentapeptide) pyrophosphoryl-undecaprenol N-acetylglucosamine transferase</fullName>
        <ecNumber evidence="10">2.4.1.227</ecNumber>
    </recommendedName>
    <alternativeName>
        <fullName evidence="10">Undecaprenyl-PP-MurNAc-pentapeptide-UDPGlcNAc GlcNAc transferase</fullName>
    </alternativeName>
</protein>
<dbReference type="Pfam" id="PF03033">
    <property type="entry name" value="Glyco_transf_28"/>
    <property type="match status" value="1"/>
</dbReference>
<name>A0A518CYK1_9BACT</name>
<dbReference type="GO" id="GO:0005975">
    <property type="term" value="P:carbohydrate metabolic process"/>
    <property type="evidence" value="ECO:0007669"/>
    <property type="project" value="InterPro"/>
</dbReference>
<feature type="domain" description="Glycosyl transferase family 28 C-terminal" evidence="13">
    <location>
        <begin position="201"/>
        <end position="314"/>
    </location>
</feature>
<dbReference type="AlphaFoldDB" id="A0A518CYK1"/>
<feature type="binding site" evidence="10">
    <location>
        <position position="207"/>
    </location>
    <ligand>
        <name>UDP-N-acetyl-alpha-D-glucosamine</name>
        <dbReference type="ChEBI" id="CHEBI:57705"/>
    </ligand>
</feature>
<dbReference type="GO" id="GO:0051301">
    <property type="term" value="P:cell division"/>
    <property type="evidence" value="ECO:0007669"/>
    <property type="project" value="UniProtKB-KW"/>
</dbReference>
<evidence type="ECO:0000256" key="3">
    <source>
        <dbReference type="ARBA" id="ARBA00022676"/>
    </source>
</evidence>
<organism evidence="14 15">
    <name type="scientific">Rohdeia mirabilis</name>
    <dbReference type="NCBI Taxonomy" id="2528008"/>
    <lineage>
        <taxon>Bacteria</taxon>
        <taxon>Pseudomonadati</taxon>
        <taxon>Planctomycetota</taxon>
        <taxon>Planctomycetia</taxon>
        <taxon>Planctomycetia incertae sedis</taxon>
        <taxon>Rohdeia</taxon>
    </lineage>
</organism>
<sequence length="377" mass="38519">MTRALRIALAGGGTGGHLVPALGLLRHGVAGGRVESVHWFTTGRPVETRVLGDLAEVLGVPATTSALRLEGPRGAPGRLRQAVDLPRAVLRARRELRAFRPDVLIGTGGFGSTPGVLAARLCGVPVVLLEVNARPGTAVRWLGPLSAAVCHSMAGSLPIGAPAGGRHRHTGPPLPPVLDEQTEREGDRTGDPDGAATGPRLLVLGGSQGAGGLNAFVARSAQALVAAGVHVVHQVGPGRLGEGAAGLVAGPGSYGAHEYLDGVPDELRRATVVLCRGGAATLVEVAAARTPAVVVPYPHHTDRHQWHNALELGAGARIVEESSLAADPEALCNWLVQLCGAGGARDRDRMAAALAGALRPNGSAAIFDAIDDVLVNR</sequence>
<feature type="binding site" evidence="10">
    <location>
        <position position="305"/>
    </location>
    <ligand>
        <name>UDP-N-acetyl-alpha-D-glucosamine</name>
        <dbReference type="ChEBI" id="CHEBI:57705"/>
    </ligand>
</feature>
<feature type="domain" description="Glycosyltransferase family 28 N-terminal" evidence="12">
    <location>
        <begin position="7"/>
        <end position="145"/>
    </location>
</feature>
<dbReference type="InterPro" id="IPR007235">
    <property type="entry name" value="Glyco_trans_28_C"/>
</dbReference>
<evidence type="ECO:0000256" key="5">
    <source>
        <dbReference type="ARBA" id="ARBA00022960"/>
    </source>
</evidence>
<keyword evidence="8 10" id="KW-0131">Cell cycle</keyword>
<evidence type="ECO:0000256" key="10">
    <source>
        <dbReference type="HAMAP-Rule" id="MF_00033"/>
    </source>
</evidence>
<evidence type="ECO:0000256" key="9">
    <source>
        <dbReference type="ARBA" id="ARBA00023316"/>
    </source>
</evidence>
<dbReference type="SUPFAM" id="SSF53756">
    <property type="entry name" value="UDP-Glycosyltransferase/glycogen phosphorylase"/>
    <property type="match status" value="1"/>
</dbReference>
<evidence type="ECO:0000256" key="11">
    <source>
        <dbReference type="SAM" id="MobiDB-lite"/>
    </source>
</evidence>
<dbReference type="GO" id="GO:0008360">
    <property type="term" value="P:regulation of cell shape"/>
    <property type="evidence" value="ECO:0007669"/>
    <property type="project" value="UniProtKB-KW"/>
</dbReference>
<comment type="catalytic activity">
    <reaction evidence="10">
        <text>di-trans,octa-cis-undecaprenyl diphospho-N-acetyl-alpha-D-muramoyl-L-alanyl-D-glutamyl-meso-2,6-diaminopimeloyl-D-alanyl-D-alanine + UDP-N-acetyl-alpha-D-glucosamine = di-trans,octa-cis-undecaprenyl diphospho-[N-acetyl-alpha-D-glucosaminyl-(1-&gt;4)]-N-acetyl-alpha-D-muramoyl-L-alanyl-D-glutamyl-meso-2,6-diaminopimeloyl-D-alanyl-D-alanine + UDP + H(+)</text>
        <dbReference type="Rhea" id="RHEA:31227"/>
        <dbReference type="ChEBI" id="CHEBI:15378"/>
        <dbReference type="ChEBI" id="CHEBI:57705"/>
        <dbReference type="ChEBI" id="CHEBI:58223"/>
        <dbReference type="ChEBI" id="CHEBI:61387"/>
        <dbReference type="ChEBI" id="CHEBI:61388"/>
        <dbReference type="EC" id="2.4.1.227"/>
    </reaction>
</comment>
<accession>A0A518CYK1</accession>
<dbReference type="Proteomes" id="UP000319342">
    <property type="component" value="Chromosome"/>
</dbReference>
<dbReference type="GO" id="GO:0071555">
    <property type="term" value="P:cell wall organization"/>
    <property type="evidence" value="ECO:0007669"/>
    <property type="project" value="UniProtKB-KW"/>
</dbReference>
<evidence type="ECO:0000256" key="6">
    <source>
        <dbReference type="ARBA" id="ARBA00022984"/>
    </source>
</evidence>
<evidence type="ECO:0000259" key="13">
    <source>
        <dbReference type="Pfam" id="PF04101"/>
    </source>
</evidence>
<evidence type="ECO:0000256" key="7">
    <source>
        <dbReference type="ARBA" id="ARBA00023136"/>
    </source>
</evidence>
<dbReference type="OrthoDB" id="9808936at2"/>
<dbReference type="GO" id="GO:0050511">
    <property type="term" value="F:undecaprenyldiphospho-muramoylpentapeptide beta-N-acetylglucosaminyltransferase activity"/>
    <property type="evidence" value="ECO:0007669"/>
    <property type="project" value="UniProtKB-UniRule"/>
</dbReference>
<dbReference type="UniPathway" id="UPA00219"/>
<keyword evidence="15" id="KW-1185">Reference proteome</keyword>
<keyword evidence="7 10" id="KW-0472">Membrane</keyword>
<dbReference type="CDD" id="cd03785">
    <property type="entry name" value="GT28_MurG"/>
    <property type="match status" value="1"/>
</dbReference>
<dbReference type="PANTHER" id="PTHR21015:SF22">
    <property type="entry name" value="GLYCOSYLTRANSFERASE"/>
    <property type="match status" value="1"/>
</dbReference>
<feature type="binding site" evidence="10">
    <location>
        <position position="132"/>
    </location>
    <ligand>
        <name>UDP-N-acetyl-alpha-D-glucosamine</name>
        <dbReference type="ChEBI" id="CHEBI:57705"/>
    </ligand>
</feature>
<comment type="caution">
    <text evidence="10">Lacks conserved residue(s) required for the propagation of feature annotation.</text>
</comment>
<dbReference type="EC" id="2.4.1.227" evidence="10"/>
<evidence type="ECO:0000256" key="2">
    <source>
        <dbReference type="ARBA" id="ARBA00022618"/>
    </source>
</evidence>
<comment type="function">
    <text evidence="10">Cell wall formation. Catalyzes the transfer of a GlcNAc subunit on undecaprenyl-pyrophosphoryl-MurNAc-pentapeptide (lipid intermediate I) to form undecaprenyl-pyrophosphoryl-MurNAc-(pentapeptide)GlcNAc (lipid intermediate II).</text>
</comment>
<comment type="pathway">
    <text evidence="10">Cell wall biogenesis; peptidoglycan biosynthesis.</text>
</comment>
<dbReference type="RefSeq" id="WP_145185644.1">
    <property type="nucleotide sequence ID" value="NZ_CP036290.1"/>
</dbReference>
<dbReference type="EMBL" id="CP036290">
    <property type="protein sequence ID" value="QDU84318.1"/>
    <property type="molecule type" value="Genomic_DNA"/>
</dbReference>
<evidence type="ECO:0000313" key="15">
    <source>
        <dbReference type="Proteomes" id="UP000319342"/>
    </source>
</evidence>
<reference evidence="14 15" key="1">
    <citation type="submission" date="2019-02" db="EMBL/GenBank/DDBJ databases">
        <title>Deep-cultivation of Planctomycetes and their phenomic and genomic characterization uncovers novel biology.</title>
        <authorList>
            <person name="Wiegand S."/>
            <person name="Jogler M."/>
            <person name="Boedeker C."/>
            <person name="Pinto D."/>
            <person name="Vollmers J."/>
            <person name="Rivas-Marin E."/>
            <person name="Kohn T."/>
            <person name="Peeters S.H."/>
            <person name="Heuer A."/>
            <person name="Rast P."/>
            <person name="Oberbeckmann S."/>
            <person name="Bunk B."/>
            <person name="Jeske O."/>
            <person name="Meyerdierks A."/>
            <person name="Storesund J.E."/>
            <person name="Kallscheuer N."/>
            <person name="Luecker S."/>
            <person name="Lage O.M."/>
            <person name="Pohl T."/>
            <person name="Merkel B.J."/>
            <person name="Hornburger P."/>
            <person name="Mueller R.-W."/>
            <person name="Bruemmer F."/>
            <person name="Labrenz M."/>
            <person name="Spormann A.M."/>
            <person name="Op den Camp H."/>
            <person name="Overmann J."/>
            <person name="Amann R."/>
            <person name="Jetten M.S.M."/>
            <person name="Mascher T."/>
            <person name="Medema M.H."/>
            <person name="Devos D.P."/>
            <person name="Kaster A.-K."/>
            <person name="Ovreas L."/>
            <person name="Rohde M."/>
            <person name="Galperin M.Y."/>
            <person name="Jogler C."/>
        </authorList>
    </citation>
    <scope>NUCLEOTIDE SEQUENCE [LARGE SCALE GENOMIC DNA]</scope>
    <source>
        <strain evidence="14 15">Pla163</strain>
    </source>
</reference>
<dbReference type="HAMAP" id="MF_00033">
    <property type="entry name" value="MurG"/>
    <property type="match status" value="1"/>
</dbReference>
<dbReference type="InterPro" id="IPR004276">
    <property type="entry name" value="GlycoTrans_28_N"/>
</dbReference>
<dbReference type="InterPro" id="IPR006009">
    <property type="entry name" value="GlcNAc_MurG"/>
</dbReference>
<keyword evidence="3 10" id="KW-0328">Glycosyltransferase</keyword>
<comment type="subcellular location">
    <subcellularLocation>
        <location evidence="10">Cell membrane</location>
        <topology evidence="10">Peripheral membrane protein</topology>
        <orientation evidence="10">Cytoplasmic side</orientation>
    </subcellularLocation>
</comment>
<feature type="compositionally biased region" description="Basic and acidic residues" evidence="11">
    <location>
        <begin position="181"/>
        <end position="191"/>
    </location>
</feature>
<dbReference type="GO" id="GO:0051991">
    <property type="term" value="F:UDP-N-acetyl-D-glucosamine:N-acetylmuramoyl-L-alanyl-D-glutamyl-meso-2,6-diaminopimelyl-D-alanyl-D-alanine-diphosphoundecaprenol 4-beta-N-acetylglucosaminlytransferase activity"/>
    <property type="evidence" value="ECO:0007669"/>
    <property type="project" value="RHEA"/>
</dbReference>
<keyword evidence="2 10" id="KW-0132">Cell division</keyword>
<gene>
    <name evidence="10 14" type="primary">murG</name>
    <name evidence="14" type="ORF">Pla163_14250</name>
</gene>
<dbReference type="GO" id="GO:0005886">
    <property type="term" value="C:plasma membrane"/>
    <property type="evidence" value="ECO:0007669"/>
    <property type="project" value="UniProtKB-SubCell"/>
</dbReference>
<keyword evidence="6 10" id="KW-0573">Peptidoglycan synthesis</keyword>
<feature type="region of interest" description="Disordered" evidence="11">
    <location>
        <begin position="160"/>
        <end position="200"/>
    </location>
</feature>
<keyword evidence="4 10" id="KW-0808">Transferase</keyword>
<evidence type="ECO:0000256" key="1">
    <source>
        <dbReference type="ARBA" id="ARBA00022475"/>
    </source>
</evidence>
<dbReference type="GO" id="GO:0009252">
    <property type="term" value="P:peptidoglycan biosynthetic process"/>
    <property type="evidence" value="ECO:0007669"/>
    <property type="project" value="UniProtKB-UniRule"/>
</dbReference>
<dbReference type="PANTHER" id="PTHR21015">
    <property type="entry name" value="UDP-N-ACETYLGLUCOSAMINE--N-ACETYLMURAMYL-(PENTAPEPTIDE) PYROPHOSPHORYL-UNDECAPRENOL N-ACETYLGLUCOSAMINE TRANSFERASE 1"/>
    <property type="match status" value="1"/>
</dbReference>
<comment type="similarity">
    <text evidence="10">Belongs to the glycosyltransferase 28 family. MurG subfamily.</text>
</comment>
<evidence type="ECO:0000313" key="14">
    <source>
        <dbReference type="EMBL" id="QDU84318.1"/>
    </source>
</evidence>
<dbReference type="Gene3D" id="3.40.50.2000">
    <property type="entry name" value="Glycogen Phosphorylase B"/>
    <property type="match status" value="2"/>
</dbReference>
<keyword evidence="1 10" id="KW-1003">Cell membrane</keyword>
<evidence type="ECO:0000259" key="12">
    <source>
        <dbReference type="Pfam" id="PF03033"/>
    </source>
</evidence>
<dbReference type="Pfam" id="PF04101">
    <property type="entry name" value="Glyco_tran_28_C"/>
    <property type="match status" value="1"/>
</dbReference>
<proteinExistence type="inferred from homology"/>
<keyword evidence="5 10" id="KW-0133">Cell shape</keyword>